<evidence type="ECO:0000313" key="1">
    <source>
        <dbReference type="EMBL" id="QCD99590.1"/>
    </source>
</evidence>
<keyword evidence="2" id="KW-1185">Reference proteome</keyword>
<sequence>MDHDLPTKEVQCGLLHLLVKGKWWTPNHHASEAISQAIRTHFKGSHHHYEKVPKDVQLKWWIYFKSHIT</sequence>
<protein>
    <submittedName>
        <fullName evidence="1">Uncharacterized protein</fullName>
    </submittedName>
</protein>
<dbReference type="EMBL" id="CP039351">
    <property type="protein sequence ID" value="QCD99590.1"/>
    <property type="molecule type" value="Genomic_DNA"/>
</dbReference>
<evidence type="ECO:0000313" key="2">
    <source>
        <dbReference type="Proteomes" id="UP000501690"/>
    </source>
</evidence>
<dbReference type="Proteomes" id="UP000501690">
    <property type="component" value="Linkage Group LG7"/>
</dbReference>
<dbReference type="AlphaFoldDB" id="A0A4D6MFQ9"/>
<proteinExistence type="predicted"/>
<organism evidence="1 2">
    <name type="scientific">Vigna unguiculata</name>
    <name type="common">Cowpea</name>
    <dbReference type="NCBI Taxonomy" id="3917"/>
    <lineage>
        <taxon>Eukaryota</taxon>
        <taxon>Viridiplantae</taxon>
        <taxon>Streptophyta</taxon>
        <taxon>Embryophyta</taxon>
        <taxon>Tracheophyta</taxon>
        <taxon>Spermatophyta</taxon>
        <taxon>Magnoliopsida</taxon>
        <taxon>eudicotyledons</taxon>
        <taxon>Gunneridae</taxon>
        <taxon>Pentapetalae</taxon>
        <taxon>rosids</taxon>
        <taxon>fabids</taxon>
        <taxon>Fabales</taxon>
        <taxon>Fabaceae</taxon>
        <taxon>Papilionoideae</taxon>
        <taxon>50 kb inversion clade</taxon>
        <taxon>NPAAA clade</taxon>
        <taxon>indigoferoid/millettioid clade</taxon>
        <taxon>Phaseoleae</taxon>
        <taxon>Vigna</taxon>
    </lineage>
</organism>
<gene>
    <name evidence="1" type="ORF">DEO72_LG7g874</name>
</gene>
<accession>A0A4D6MFQ9</accession>
<name>A0A4D6MFQ9_VIGUN</name>
<reference evidence="1 2" key="1">
    <citation type="submission" date="2019-04" db="EMBL/GenBank/DDBJ databases">
        <title>An improved genome assembly and genetic linkage map for asparagus bean, Vigna unguiculata ssp. sesquipedialis.</title>
        <authorList>
            <person name="Xia Q."/>
            <person name="Zhang R."/>
            <person name="Dong Y."/>
        </authorList>
    </citation>
    <scope>NUCLEOTIDE SEQUENCE [LARGE SCALE GENOMIC DNA]</scope>
    <source>
        <tissue evidence="1">Leaf</tissue>
    </source>
</reference>